<protein>
    <recommendedName>
        <fullName evidence="4">Outer membrane protein beta-barrel domain-containing protein</fullName>
    </recommendedName>
</protein>
<dbReference type="Proteomes" id="UP001236507">
    <property type="component" value="Unassembled WGS sequence"/>
</dbReference>
<sequence>MNRFFTILLLMAAFYTQAQNEVDLMDTTRANFSTKSIPQLRISIGVPSSGWEFISFPRLESYLETYNAKPNLFCGYIPLQVNLLYNRFKFDLGINYSTTGGDKSYGSFVSKSSANTATFTFGYAFLADRNNYFYLDGGIGYASYNQYITRVKSSNSNINYPLPNTIGQGVNFTQNQPFIDFGIEYFNRTPQKSAGSSIKAGYRLGLSSTPWELRYSPSQDGLPSDKISNFYIQVMLHFGHKKL</sequence>
<keyword evidence="3" id="KW-1185">Reference proteome</keyword>
<accession>A0ABT6Y7N0</accession>
<keyword evidence="1" id="KW-0732">Signal</keyword>
<comment type="caution">
    <text evidence="2">The sequence shown here is derived from an EMBL/GenBank/DDBJ whole genome shotgun (WGS) entry which is preliminary data.</text>
</comment>
<feature type="chain" id="PRO_5046705221" description="Outer membrane protein beta-barrel domain-containing protein" evidence="1">
    <location>
        <begin position="19"/>
        <end position="243"/>
    </location>
</feature>
<dbReference type="EMBL" id="JASHIF010000008">
    <property type="protein sequence ID" value="MDI9859527.1"/>
    <property type="molecule type" value="Genomic_DNA"/>
</dbReference>
<evidence type="ECO:0000313" key="2">
    <source>
        <dbReference type="EMBL" id="MDI9859527.1"/>
    </source>
</evidence>
<feature type="signal peptide" evidence="1">
    <location>
        <begin position="1"/>
        <end position="18"/>
    </location>
</feature>
<reference evidence="2 3" key="1">
    <citation type="submission" date="2023-05" db="EMBL/GenBank/DDBJ databases">
        <title>Novel species of genus Flectobacillus isolated from stream in China.</title>
        <authorList>
            <person name="Lu H."/>
        </authorList>
    </citation>
    <scope>NUCLEOTIDE SEQUENCE [LARGE SCALE GENOMIC DNA]</scope>
    <source>
        <strain evidence="2 3">KCTC 42575</strain>
    </source>
</reference>
<organism evidence="2 3">
    <name type="scientific">Flectobacillus roseus</name>
    <dbReference type="NCBI Taxonomy" id="502259"/>
    <lineage>
        <taxon>Bacteria</taxon>
        <taxon>Pseudomonadati</taxon>
        <taxon>Bacteroidota</taxon>
        <taxon>Cytophagia</taxon>
        <taxon>Cytophagales</taxon>
        <taxon>Flectobacillaceae</taxon>
        <taxon>Flectobacillus</taxon>
    </lineage>
</organism>
<proteinExistence type="predicted"/>
<dbReference type="RefSeq" id="WP_283344451.1">
    <property type="nucleotide sequence ID" value="NZ_JASHIF010000008.1"/>
</dbReference>
<gene>
    <name evidence="2" type="ORF">QM524_09920</name>
</gene>
<evidence type="ECO:0000313" key="3">
    <source>
        <dbReference type="Proteomes" id="UP001236507"/>
    </source>
</evidence>
<evidence type="ECO:0000256" key="1">
    <source>
        <dbReference type="SAM" id="SignalP"/>
    </source>
</evidence>
<evidence type="ECO:0008006" key="4">
    <source>
        <dbReference type="Google" id="ProtNLM"/>
    </source>
</evidence>
<name>A0ABT6Y7N0_9BACT</name>